<feature type="domain" description="O-antigen ligase-related" evidence="6">
    <location>
        <begin position="276"/>
        <end position="415"/>
    </location>
</feature>
<dbReference type="PANTHER" id="PTHR37422">
    <property type="entry name" value="TEICHURONIC ACID BIOSYNTHESIS PROTEIN TUAE"/>
    <property type="match status" value="1"/>
</dbReference>
<evidence type="ECO:0000256" key="5">
    <source>
        <dbReference type="SAM" id="Phobius"/>
    </source>
</evidence>
<reference evidence="7 8" key="1">
    <citation type="submission" date="2019-01" db="EMBL/GenBank/DDBJ databases">
        <title>Filimonas sp. strain TTM-71.</title>
        <authorList>
            <person name="Chen W.-M."/>
        </authorList>
    </citation>
    <scope>NUCLEOTIDE SEQUENCE [LARGE SCALE GENOMIC DNA]</scope>
    <source>
        <strain evidence="7 8">TTM-71</strain>
    </source>
</reference>
<feature type="transmembrane region" description="Helical" evidence="5">
    <location>
        <begin position="460"/>
        <end position="479"/>
    </location>
</feature>
<feature type="transmembrane region" description="Helical" evidence="5">
    <location>
        <begin position="160"/>
        <end position="179"/>
    </location>
</feature>
<keyword evidence="4 5" id="KW-0472">Membrane</keyword>
<protein>
    <submittedName>
        <fullName evidence="7">O-antigen ligase domain-containing protein</fullName>
    </submittedName>
</protein>
<comment type="subcellular location">
    <subcellularLocation>
        <location evidence="1">Membrane</location>
        <topology evidence="1">Multi-pass membrane protein</topology>
    </subcellularLocation>
</comment>
<dbReference type="OrthoDB" id="783093at2"/>
<feature type="transmembrane region" description="Helical" evidence="5">
    <location>
        <begin position="29"/>
        <end position="46"/>
    </location>
</feature>
<feature type="transmembrane region" description="Helical" evidence="5">
    <location>
        <begin position="245"/>
        <end position="264"/>
    </location>
</feature>
<feature type="transmembrane region" description="Helical" evidence="5">
    <location>
        <begin position="185"/>
        <end position="204"/>
    </location>
</feature>
<feature type="transmembrane region" description="Helical" evidence="5">
    <location>
        <begin position="98"/>
        <end position="117"/>
    </location>
</feature>
<dbReference type="PANTHER" id="PTHR37422:SF13">
    <property type="entry name" value="LIPOPOLYSACCHARIDE BIOSYNTHESIS PROTEIN PA4999-RELATED"/>
    <property type="match status" value="1"/>
</dbReference>
<proteinExistence type="predicted"/>
<keyword evidence="3 5" id="KW-1133">Transmembrane helix</keyword>
<feature type="transmembrane region" description="Helical" evidence="5">
    <location>
        <begin position="129"/>
        <end position="148"/>
    </location>
</feature>
<organism evidence="7 8">
    <name type="scientific">Filimonas effusa</name>
    <dbReference type="NCBI Taxonomy" id="2508721"/>
    <lineage>
        <taxon>Bacteria</taxon>
        <taxon>Pseudomonadati</taxon>
        <taxon>Bacteroidota</taxon>
        <taxon>Chitinophagia</taxon>
        <taxon>Chitinophagales</taxon>
        <taxon>Chitinophagaceae</taxon>
        <taxon>Filimonas</taxon>
    </lineage>
</organism>
<evidence type="ECO:0000259" key="6">
    <source>
        <dbReference type="Pfam" id="PF04932"/>
    </source>
</evidence>
<dbReference type="EMBL" id="SDHZ01000003">
    <property type="protein sequence ID" value="RXK81817.1"/>
    <property type="molecule type" value="Genomic_DNA"/>
</dbReference>
<accession>A0A4Q1D3U2</accession>
<dbReference type="RefSeq" id="WP_129005214.1">
    <property type="nucleotide sequence ID" value="NZ_SDHZ01000003.1"/>
</dbReference>
<evidence type="ECO:0000256" key="4">
    <source>
        <dbReference type="ARBA" id="ARBA00023136"/>
    </source>
</evidence>
<evidence type="ECO:0000256" key="1">
    <source>
        <dbReference type="ARBA" id="ARBA00004141"/>
    </source>
</evidence>
<keyword evidence="2 5" id="KW-0812">Transmembrane</keyword>
<evidence type="ECO:0000256" key="3">
    <source>
        <dbReference type="ARBA" id="ARBA00022989"/>
    </source>
</evidence>
<name>A0A4Q1D3U2_9BACT</name>
<keyword evidence="7" id="KW-0436">Ligase</keyword>
<dbReference type="Pfam" id="PF04932">
    <property type="entry name" value="Wzy_C"/>
    <property type="match status" value="1"/>
</dbReference>
<dbReference type="Proteomes" id="UP000290545">
    <property type="component" value="Unassembled WGS sequence"/>
</dbReference>
<sequence>MELDKLNISLTGRKRRQPKLLTFAGDNRFLFVLALLWSVVTAYLVWKGGIKTAGLLAVLLVALPILYGIMAYPPFALVSLMVAAYFIMWVIRMSLVDFPLGTIMDSFEALILVTLFWHQRFRPDWSFMLQPVSFLVLGWFVFCLLLVANPDAASQLAWLYSFRTMAMAMLMYFAFVYFINSVKLIRLIVVTWLSLSVFAALYAMKQEYAGFAQFEINSISDPLNTILLYIDGHWRKFSIFGDPVAFSYNMVVSSIICVSLIPAVKTKWLKVLLGLIALLYLRVMLFSGTRGAYVLVPAALGFFFLLNFKTKLIPFAIMAVVVLIVMIRIPTTNPTLYRFQTAFRPTEDASFNVRTNNQQRIKPFILSHPFGGGLGAAGASGARFAPNSYLAGFPPDSGYVRLAVETGWLGLLIYCSMVLAALITGIINFFSIRNRELRAYCLGMLIAVFILNIGNYPQEAIIQFPTNILFYVAIALIVASKRIDKQEQNAVLKPVSAGNS</sequence>
<feature type="transmembrane region" description="Helical" evidence="5">
    <location>
        <begin position="312"/>
        <end position="329"/>
    </location>
</feature>
<dbReference type="AlphaFoldDB" id="A0A4Q1D3U2"/>
<dbReference type="InterPro" id="IPR051533">
    <property type="entry name" value="WaaL-like"/>
</dbReference>
<feature type="transmembrane region" description="Helical" evidence="5">
    <location>
        <begin position="284"/>
        <end position="305"/>
    </location>
</feature>
<evidence type="ECO:0000313" key="8">
    <source>
        <dbReference type="Proteomes" id="UP000290545"/>
    </source>
</evidence>
<evidence type="ECO:0000313" key="7">
    <source>
        <dbReference type="EMBL" id="RXK81817.1"/>
    </source>
</evidence>
<evidence type="ECO:0000256" key="2">
    <source>
        <dbReference type="ARBA" id="ARBA00022692"/>
    </source>
</evidence>
<dbReference type="GO" id="GO:0016874">
    <property type="term" value="F:ligase activity"/>
    <property type="evidence" value="ECO:0007669"/>
    <property type="project" value="UniProtKB-KW"/>
</dbReference>
<feature type="transmembrane region" description="Helical" evidence="5">
    <location>
        <begin position="437"/>
        <end position="454"/>
    </location>
</feature>
<keyword evidence="8" id="KW-1185">Reference proteome</keyword>
<dbReference type="InterPro" id="IPR007016">
    <property type="entry name" value="O-antigen_ligase-rel_domated"/>
</dbReference>
<gene>
    <name evidence="7" type="ORF">ESB13_18675</name>
</gene>
<feature type="transmembrane region" description="Helical" evidence="5">
    <location>
        <begin position="408"/>
        <end position="430"/>
    </location>
</feature>
<dbReference type="GO" id="GO:0016020">
    <property type="term" value="C:membrane"/>
    <property type="evidence" value="ECO:0007669"/>
    <property type="project" value="UniProtKB-SubCell"/>
</dbReference>
<feature type="transmembrane region" description="Helical" evidence="5">
    <location>
        <begin position="53"/>
        <end position="69"/>
    </location>
</feature>
<comment type="caution">
    <text evidence="7">The sequence shown here is derived from an EMBL/GenBank/DDBJ whole genome shotgun (WGS) entry which is preliminary data.</text>
</comment>